<dbReference type="RefSeq" id="WP_039356275.1">
    <property type="nucleotide sequence ID" value="NZ_JSAN01000017.1"/>
</dbReference>
<sequence length="146" mass="16628">MSTLIHYYSNSAEETQEVGFNFGLTLPANSVICFFGELAAGKTTFIKGLVAGASQLDPNIVQSPTFSYLHIYEGKQIVYHFDLYRLKDVDEFLSMGFDEYFESGGICCVEWSERIHSILPPNCLFVILTHQTENRREIKIIEKDTK</sequence>
<reference evidence="11 12" key="1">
    <citation type="journal article" date="2014" name="Mol. Biol. Evol.">
        <title>Massive expansion of Ubiquitination-related gene families within the Chlamydiae.</title>
        <authorList>
            <person name="Domman D."/>
            <person name="Collingro A."/>
            <person name="Lagkouvardos I."/>
            <person name="Gehre L."/>
            <person name="Weinmaier T."/>
            <person name="Rattei T."/>
            <person name="Subtil A."/>
            <person name="Horn M."/>
        </authorList>
    </citation>
    <scope>NUCLEOTIDE SEQUENCE [LARGE SCALE GENOMIC DNA]</scope>
    <source>
        <strain evidence="11 12">EI2</strain>
    </source>
</reference>
<proteinExistence type="inferred from homology"/>
<organism evidence="11 12">
    <name type="scientific">Candidatus Protochlamydia amoebophila</name>
    <dbReference type="NCBI Taxonomy" id="362787"/>
    <lineage>
        <taxon>Bacteria</taxon>
        <taxon>Pseudomonadati</taxon>
        <taxon>Chlamydiota</taxon>
        <taxon>Chlamydiia</taxon>
        <taxon>Parachlamydiales</taxon>
        <taxon>Parachlamydiaceae</taxon>
        <taxon>Candidatus Protochlamydia</taxon>
    </lineage>
</organism>
<keyword evidence="9" id="KW-0460">Magnesium</keyword>
<protein>
    <recommendedName>
        <fullName evidence="3">tRNA threonylcarbamoyladenosine biosynthesis protein TsaE</fullName>
    </recommendedName>
    <alternativeName>
        <fullName evidence="10">t(6)A37 threonylcarbamoyladenosine biosynthesis protein TsaE</fullName>
    </alternativeName>
</protein>
<keyword evidence="7" id="KW-0547">Nucleotide-binding</keyword>
<gene>
    <name evidence="11" type="primary">yjeE</name>
    <name evidence="11" type="ORF">DB44_AS00180</name>
</gene>
<evidence type="ECO:0000256" key="2">
    <source>
        <dbReference type="ARBA" id="ARBA00007599"/>
    </source>
</evidence>
<evidence type="ECO:0000256" key="1">
    <source>
        <dbReference type="ARBA" id="ARBA00004496"/>
    </source>
</evidence>
<dbReference type="InterPro" id="IPR027417">
    <property type="entry name" value="P-loop_NTPase"/>
</dbReference>
<evidence type="ECO:0000313" key="11">
    <source>
        <dbReference type="EMBL" id="KIC73922.1"/>
    </source>
</evidence>
<dbReference type="GO" id="GO:0046872">
    <property type="term" value="F:metal ion binding"/>
    <property type="evidence" value="ECO:0007669"/>
    <property type="project" value="UniProtKB-KW"/>
</dbReference>
<dbReference type="SUPFAM" id="SSF52540">
    <property type="entry name" value="P-loop containing nucleoside triphosphate hydrolases"/>
    <property type="match status" value="1"/>
</dbReference>
<evidence type="ECO:0000256" key="7">
    <source>
        <dbReference type="ARBA" id="ARBA00022741"/>
    </source>
</evidence>
<comment type="subcellular location">
    <subcellularLocation>
        <location evidence="1">Cytoplasm</location>
    </subcellularLocation>
</comment>
<dbReference type="GO" id="GO:0005737">
    <property type="term" value="C:cytoplasm"/>
    <property type="evidence" value="ECO:0007669"/>
    <property type="project" value="UniProtKB-SubCell"/>
</dbReference>
<keyword evidence="8 11" id="KW-0067">ATP-binding</keyword>
<evidence type="ECO:0000256" key="6">
    <source>
        <dbReference type="ARBA" id="ARBA00022723"/>
    </source>
</evidence>
<keyword evidence="5" id="KW-0819">tRNA processing</keyword>
<comment type="similarity">
    <text evidence="2">Belongs to the TsaE family.</text>
</comment>
<dbReference type="Gene3D" id="3.40.50.300">
    <property type="entry name" value="P-loop containing nucleotide triphosphate hydrolases"/>
    <property type="match status" value="1"/>
</dbReference>
<dbReference type="PATRIC" id="fig|362787.3.peg.261"/>
<evidence type="ECO:0000256" key="4">
    <source>
        <dbReference type="ARBA" id="ARBA00022490"/>
    </source>
</evidence>
<dbReference type="Proteomes" id="UP000031465">
    <property type="component" value="Unassembled WGS sequence"/>
</dbReference>
<dbReference type="EMBL" id="JSAN01000017">
    <property type="protein sequence ID" value="KIC73922.1"/>
    <property type="molecule type" value="Genomic_DNA"/>
</dbReference>
<dbReference type="GO" id="GO:0002949">
    <property type="term" value="P:tRNA threonylcarbamoyladenosine modification"/>
    <property type="evidence" value="ECO:0007669"/>
    <property type="project" value="InterPro"/>
</dbReference>
<evidence type="ECO:0000256" key="5">
    <source>
        <dbReference type="ARBA" id="ARBA00022694"/>
    </source>
</evidence>
<keyword evidence="4" id="KW-0963">Cytoplasm</keyword>
<evidence type="ECO:0000313" key="12">
    <source>
        <dbReference type="Proteomes" id="UP000031465"/>
    </source>
</evidence>
<dbReference type="PANTHER" id="PTHR33540">
    <property type="entry name" value="TRNA THREONYLCARBAMOYLADENOSINE BIOSYNTHESIS PROTEIN TSAE"/>
    <property type="match status" value="1"/>
</dbReference>
<name>A0A0C1K3P5_9BACT</name>
<evidence type="ECO:0000256" key="8">
    <source>
        <dbReference type="ARBA" id="ARBA00022840"/>
    </source>
</evidence>
<keyword evidence="6" id="KW-0479">Metal-binding</keyword>
<evidence type="ECO:0000256" key="3">
    <source>
        <dbReference type="ARBA" id="ARBA00019010"/>
    </source>
</evidence>
<accession>A0A0C1K3P5</accession>
<evidence type="ECO:0000256" key="9">
    <source>
        <dbReference type="ARBA" id="ARBA00022842"/>
    </source>
</evidence>
<comment type="caution">
    <text evidence="11">The sequence shown here is derived from an EMBL/GenBank/DDBJ whole genome shotgun (WGS) entry which is preliminary data.</text>
</comment>
<dbReference type="NCBIfam" id="TIGR00150">
    <property type="entry name" value="T6A_YjeE"/>
    <property type="match status" value="1"/>
</dbReference>
<dbReference type="PANTHER" id="PTHR33540:SF2">
    <property type="entry name" value="TRNA THREONYLCARBAMOYLADENOSINE BIOSYNTHESIS PROTEIN TSAE"/>
    <property type="match status" value="1"/>
</dbReference>
<evidence type="ECO:0000256" key="10">
    <source>
        <dbReference type="ARBA" id="ARBA00032441"/>
    </source>
</evidence>
<dbReference type="InterPro" id="IPR003442">
    <property type="entry name" value="T6A_TsaE"/>
</dbReference>
<dbReference type="AlphaFoldDB" id="A0A0C1K3P5"/>
<dbReference type="Pfam" id="PF02367">
    <property type="entry name" value="TsaE"/>
    <property type="match status" value="1"/>
</dbReference>
<dbReference type="GO" id="GO:0005524">
    <property type="term" value="F:ATP binding"/>
    <property type="evidence" value="ECO:0007669"/>
    <property type="project" value="UniProtKB-KW"/>
</dbReference>